<evidence type="ECO:0000313" key="7">
    <source>
        <dbReference type="Proteomes" id="UP000198883"/>
    </source>
</evidence>
<dbReference type="Pfam" id="PF08032">
    <property type="entry name" value="SpoU_sub_bind"/>
    <property type="match status" value="1"/>
</dbReference>
<dbReference type="GeneID" id="83543638"/>
<dbReference type="GO" id="GO:0005829">
    <property type="term" value="C:cytosol"/>
    <property type="evidence" value="ECO:0007669"/>
    <property type="project" value="TreeGrafter"/>
</dbReference>
<evidence type="ECO:0000256" key="2">
    <source>
        <dbReference type="ARBA" id="ARBA00022679"/>
    </source>
</evidence>
<dbReference type="GO" id="GO:0003723">
    <property type="term" value="F:RNA binding"/>
    <property type="evidence" value="ECO:0007669"/>
    <property type="project" value="InterPro"/>
</dbReference>
<dbReference type="InterPro" id="IPR004441">
    <property type="entry name" value="rRNA_MeTrfase_TrmH"/>
</dbReference>
<dbReference type="AlphaFoldDB" id="A0A1H7W0X6"/>
<reference evidence="6" key="1">
    <citation type="submission" date="2016-10" db="EMBL/GenBank/DDBJ databases">
        <authorList>
            <person name="de Groot N.N."/>
        </authorList>
    </citation>
    <scope>NUCLEOTIDE SEQUENCE [LARGE SCALE GENOMIC DNA]</scope>
    <source>
        <strain evidence="6">DSM 24204</strain>
    </source>
</reference>
<proteinExistence type="predicted"/>
<dbReference type="Gene3D" id="3.40.1280.10">
    <property type="match status" value="1"/>
</dbReference>
<dbReference type="SUPFAM" id="SSF75217">
    <property type="entry name" value="alpha/beta knot"/>
    <property type="match status" value="1"/>
</dbReference>
<name>A0A1H7W0X6_9PAST</name>
<keyword evidence="1 6" id="KW-0489">Methyltransferase</keyword>
<protein>
    <submittedName>
        <fullName evidence="6">RNA methyltransferase, TrmH family</fullName>
    </submittedName>
    <submittedName>
        <fullName evidence="5">TrmH family RNA methyltransferase</fullName>
    </submittedName>
</protein>
<dbReference type="Proteomes" id="UP000198883">
    <property type="component" value="Unassembled WGS sequence"/>
</dbReference>
<dbReference type="InterPro" id="IPR029028">
    <property type="entry name" value="Alpha/beta_knot_MTases"/>
</dbReference>
<dbReference type="Pfam" id="PF00588">
    <property type="entry name" value="SpoU_methylase"/>
    <property type="match status" value="1"/>
</dbReference>
<dbReference type="Gene3D" id="3.30.1330.30">
    <property type="match status" value="1"/>
</dbReference>
<dbReference type="Proteomes" id="UP001224812">
    <property type="component" value="Unassembled WGS sequence"/>
</dbReference>
<evidence type="ECO:0000256" key="3">
    <source>
        <dbReference type="SAM" id="MobiDB-lite"/>
    </source>
</evidence>
<evidence type="ECO:0000313" key="5">
    <source>
        <dbReference type="EMBL" id="MDP8085048.1"/>
    </source>
</evidence>
<dbReference type="GO" id="GO:0008173">
    <property type="term" value="F:RNA methyltransferase activity"/>
    <property type="evidence" value="ECO:0007669"/>
    <property type="project" value="InterPro"/>
</dbReference>
<dbReference type="InterPro" id="IPR013123">
    <property type="entry name" value="SpoU_subst-bd"/>
</dbReference>
<dbReference type="PANTHER" id="PTHR46429">
    <property type="entry name" value="23S RRNA (GUANOSINE-2'-O-)-METHYLTRANSFERASE RLMB"/>
    <property type="match status" value="1"/>
</dbReference>
<accession>A0A1H7W0X6</accession>
<dbReference type="EMBL" id="JASAVS010000005">
    <property type="protein sequence ID" value="MDP8085048.1"/>
    <property type="molecule type" value="Genomic_DNA"/>
</dbReference>
<dbReference type="InterPro" id="IPR029026">
    <property type="entry name" value="tRNA_m1G_MTases_N"/>
</dbReference>
<feature type="region of interest" description="Disordered" evidence="3">
    <location>
        <begin position="1"/>
        <end position="33"/>
    </location>
</feature>
<feature type="compositionally biased region" description="Basic and acidic residues" evidence="3">
    <location>
        <begin position="12"/>
        <end position="23"/>
    </location>
</feature>
<dbReference type="SMART" id="SM00967">
    <property type="entry name" value="SpoU_sub_bind"/>
    <property type="match status" value="1"/>
</dbReference>
<feature type="compositionally biased region" description="Basic residues" evidence="3">
    <location>
        <begin position="1"/>
        <end position="11"/>
    </location>
</feature>
<keyword evidence="2 6" id="KW-0808">Transferase</keyword>
<dbReference type="SUPFAM" id="SSF55315">
    <property type="entry name" value="L30e-like"/>
    <property type="match status" value="1"/>
</dbReference>
<dbReference type="GO" id="GO:0032259">
    <property type="term" value="P:methylation"/>
    <property type="evidence" value="ECO:0007669"/>
    <property type="project" value="UniProtKB-KW"/>
</dbReference>
<evidence type="ECO:0000259" key="4">
    <source>
        <dbReference type="SMART" id="SM00967"/>
    </source>
</evidence>
<evidence type="ECO:0000256" key="1">
    <source>
        <dbReference type="ARBA" id="ARBA00022603"/>
    </source>
</evidence>
<sequence>MNHKPKFKTREHKAFKSKTDQQPKHNYSRVAKKAGTLEGKVTIRVKGSEKQTGALSPRAPEKIRKNRNEEMKVYGENSCNAVFNQRPDSIVRLWATIAMAKKQGDLLSYLAENKKAYHIVDNEELMKVTGTEHHGGICLLVKKAKTFSLEGYLSVLKQQDCLILLDDVNNAQNIGGIIRTCAFYGVKGIITENSNIINSSNSARVAEGGLEFVRVLETKHKQIALTQLRKAGYQIIHLTHNKKTPFFFKTKIANKVVFVLSEIISNEIDYPEDTTVQLSVVNPLQSGLNVAVNSGVLLAHWYHLNRI</sequence>
<reference evidence="7" key="2">
    <citation type="submission" date="2016-10" db="EMBL/GenBank/DDBJ databases">
        <authorList>
            <person name="Varghese N."/>
            <person name="Submissions S."/>
        </authorList>
    </citation>
    <scope>NUCLEOTIDE SEQUENCE [LARGE SCALE GENOMIC DNA]</scope>
    <source>
        <strain evidence="7">DSM 24204</strain>
    </source>
</reference>
<dbReference type="InterPro" id="IPR029064">
    <property type="entry name" value="Ribosomal_eL30-like_sf"/>
</dbReference>
<dbReference type="PANTHER" id="PTHR46429:SF2">
    <property type="entry name" value="TRNA_RRNA METHYLTRANSFERASE"/>
    <property type="match status" value="1"/>
</dbReference>
<dbReference type="InterPro" id="IPR016479">
    <property type="entry name" value="YfiF_prd"/>
</dbReference>
<dbReference type="STRING" id="97481.SAMN05444853_10679"/>
<dbReference type="InterPro" id="IPR001537">
    <property type="entry name" value="SpoU_MeTrfase"/>
</dbReference>
<dbReference type="GO" id="GO:0006396">
    <property type="term" value="P:RNA processing"/>
    <property type="evidence" value="ECO:0007669"/>
    <property type="project" value="InterPro"/>
</dbReference>
<organism evidence="6 7">
    <name type="scientific">Phocoenobacter skyensis</name>
    <dbReference type="NCBI Taxonomy" id="97481"/>
    <lineage>
        <taxon>Bacteria</taxon>
        <taxon>Pseudomonadati</taxon>
        <taxon>Pseudomonadota</taxon>
        <taxon>Gammaproteobacteria</taxon>
        <taxon>Pasteurellales</taxon>
        <taxon>Pasteurellaceae</taxon>
        <taxon>Phocoenobacter</taxon>
    </lineage>
</organism>
<gene>
    <name evidence="5" type="ORF">QJT92_03780</name>
    <name evidence="6" type="ORF">SAMN05444853_10679</name>
</gene>
<keyword evidence="8" id="KW-1185">Reference proteome</keyword>
<dbReference type="PIRSF" id="PIRSF006280">
    <property type="entry name" value="YfiF_prd"/>
    <property type="match status" value="1"/>
</dbReference>
<dbReference type="RefSeq" id="WP_090921171.1">
    <property type="nucleotide sequence ID" value="NZ_CP016180.1"/>
</dbReference>
<evidence type="ECO:0000313" key="8">
    <source>
        <dbReference type="Proteomes" id="UP001224812"/>
    </source>
</evidence>
<dbReference type="OrthoDB" id="9785673at2"/>
<feature type="domain" description="RNA 2-O ribose methyltransferase substrate binding" evidence="4">
    <location>
        <begin position="72"/>
        <end position="147"/>
    </location>
</feature>
<reference evidence="5 8" key="3">
    <citation type="journal article" date="2023" name="Front. Microbiol.">
        <title>Phylogeography and host specificity of Pasteurellaceae pathogenic to sea-farmed fish in the north-east Atlantic.</title>
        <authorList>
            <person name="Gulla S."/>
            <person name="Colquhoun D.J."/>
            <person name="Olsen A.B."/>
            <person name="Spilsberg B."/>
            <person name="Lagesen K."/>
            <person name="Aakesson C.P."/>
            <person name="Strom S."/>
            <person name="Manji F."/>
            <person name="Birkbeck T.H."/>
            <person name="Nilsen H.K."/>
        </authorList>
    </citation>
    <scope>NUCLEOTIDE SEQUENCE [LARGE SCALE GENOMIC DNA]</scope>
    <source>
        <strain evidence="5 8">VIO11850</strain>
    </source>
</reference>
<evidence type="ECO:0000313" key="6">
    <source>
        <dbReference type="EMBL" id="SEM15160.1"/>
    </source>
</evidence>
<dbReference type="EMBL" id="FOBN01000006">
    <property type="protein sequence ID" value="SEM15160.1"/>
    <property type="molecule type" value="Genomic_DNA"/>
</dbReference>